<gene>
    <name evidence="9" type="primary">trkA_1</name>
    <name evidence="9" type="ORF">ENSA5_37280</name>
</gene>
<keyword evidence="3" id="KW-0633">Potassium transport</keyword>
<dbReference type="AlphaFoldDB" id="A0A2S9XSL9"/>
<dbReference type="EMBL" id="PVNK01000166">
    <property type="protein sequence ID" value="PRP95859.1"/>
    <property type="molecule type" value="Genomic_DNA"/>
</dbReference>
<dbReference type="InterPro" id="IPR036291">
    <property type="entry name" value="NAD(P)-bd_dom_sf"/>
</dbReference>
<dbReference type="InterPro" id="IPR006036">
    <property type="entry name" value="K_uptake_TrkA"/>
</dbReference>
<comment type="caution">
    <text evidence="9">The sequence shown here is derived from an EMBL/GenBank/DDBJ whole genome shotgun (WGS) entry which is preliminary data.</text>
</comment>
<accession>A0A2S9XSL9</accession>
<dbReference type="RefSeq" id="WP_106393058.1">
    <property type="nucleotide sequence ID" value="NZ_PVNK01000166.1"/>
</dbReference>
<keyword evidence="2" id="KW-0813">Transport</keyword>
<dbReference type="Gene3D" id="3.30.70.1450">
    <property type="entry name" value="Regulator of K+ conductance, C-terminal domain"/>
    <property type="match status" value="1"/>
</dbReference>
<evidence type="ECO:0000256" key="4">
    <source>
        <dbReference type="ARBA" id="ARBA00022958"/>
    </source>
</evidence>
<dbReference type="Proteomes" id="UP000237968">
    <property type="component" value="Unassembled WGS sequence"/>
</dbReference>
<evidence type="ECO:0000256" key="3">
    <source>
        <dbReference type="ARBA" id="ARBA00022538"/>
    </source>
</evidence>
<proteinExistence type="predicted"/>
<evidence type="ECO:0000256" key="1">
    <source>
        <dbReference type="ARBA" id="ARBA00017378"/>
    </source>
</evidence>
<evidence type="ECO:0000256" key="6">
    <source>
        <dbReference type="ARBA" id="ARBA00023065"/>
    </source>
</evidence>
<name>A0A2S9XSL9_9BACT</name>
<dbReference type="Pfam" id="PF02080">
    <property type="entry name" value="TrkA_C"/>
    <property type="match status" value="1"/>
</dbReference>
<feature type="domain" description="RCK N-terminal" evidence="7">
    <location>
        <begin position="1"/>
        <end position="116"/>
    </location>
</feature>
<dbReference type="GO" id="GO:0015079">
    <property type="term" value="F:potassium ion transmembrane transporter activity"/>
    <property type="evidence" value="ECO:0007669"/>
    <property type="project" value="InterPro"/>
</dbReference>
<evidence type="ECO:0000313" key="10">
    <source>
        <dbReference type="Proteomes" id="UP000237968"/>
    </source>
</evidence>
<dbReference type="Pfam" id="PF02254">
    <property type="entry name" value="TrkA_N"/>
    <property type="match status" value="1"/>
</dbReference>
<dbReference type="Gene3D" id="3.40.50.720">
    <property type="entry name" value="NAD(P)-binding Rossmann-like Domain"/>
    <property type="match status" value="1"/>
</dbReference>
<dbReference type="PANTHER" id="PTHR43833:SF5">
    <property type="entry name" value="TRK SYSTEM POTASSIUM UPTAKE PROTEIN TRKA"/>
    <property type="match status" value="1"/>
</dbReference>
<dbReference type="InterPro" id="IPR036721">
    <property type="entry name" value="RCK_C_sf"/>
</dbReference>
<sequence length="225" mass="23706">MYVIIAGGGALGREVATALIDRRHDVVVVDHDKYACDSIYAEIGAVTVHGGATNLHVLRDAGGERAALLITAMPSDADNIACALLGRSLGIERIIGRLRDVSYASAYEVAGVTHLIRSTRMLCNQVVLHVEHPSVEEIVSIGDDAAQIFSVPVLAGSWCAGRRVSEIATNRKFPRDCLLIGLRRAGSTSLEIPRGDTCVGVGDSILAIAAGGDIDRAVAILTRKG</sequence>
<evidence type="ECO:0000256" key="2">
    <source>
        <dbReference type="ARBA" id="ARBA00022448"/>
    </source>
</evidence>
<keyword evidence="6" id="KW-0406">Ion transport</keyword>
<reference evidence="9 10" key="1">
    <citation type="submission" date="2018-03" db="EMBL/GenBank/DDBJ databases">
        <title>Draft Genome Sequences of the Obligatory Marine Myxobacteria Enhygromyxa salina SWB005.</title>
        <authorList>
            <person name="Poehlein A."/>
            <person name="Moghaddam J.A."/>
            <person name="Harms H."/>
            <person name="Alanjari M."/>
            <person name="Koenig G.M."/>
            <person name="Daniel R."/>
            <person name="Schaeberle T.F."/>
        </authorList>
    </citation>
    <scope>NUCLEOTIDE SEQUENCE [LARGE SCALE GENOMIC DNA]</scope>
    <source>
        <strain evidence="9 10">SWB005</strain>
    </source>
</reference>
<dbReference type="OrthoDB" id="9775180at2"/>
<dbReference type="PROSITE" id="PS51201">
    <property type="entry name" value="RCK_N"/>
    <property type="match status" value="1"/>
</dbReference>
<dbReference type="InterPro" id="IPR006037">
    <property type="entry name" value="RCK_C"/>
</dbReference>
<evidence type="ECO:0000256" key="5">
    <source>
        <dbReference type="ARBA" id="ARBA00023027"/>
    </source>
</evidence>
<keyword evidence="5" id="KW-0520">NAD</keyword>
<dbReference type="SUPFAM" id="SSF51735">
    <property type="entry name" value="NAD(P)-binding Rossmann-fold domains"/>
    <property type="match status" value="1"/>
</dbReference>
<evidence type="ECO:0000259" key="8">
    <source>
        <dbReference type="PROSITE" id="PS51202"/>
    </source>
</evidence>
<dbReference type="PANTHER" id="PTHR43833">
    <property type="entry name" value="POTASSIUM CHANNEL PROTEIN 2-RELATED-RELATED"/>
    <property type="match status" value="1"/>
</dbReference>
<keyword evidence="10" id="KW-1185">Reference proteome</keyword>
<protein>
    <recommendedName>
        <fullName evidence="1">Trk system potassium uptake protein TrkA</fullName>
    </recommendedName>
</protein>
<evidence type="ECO:0000259" key="7">
    <source>
        <dbReference type="PROSITE" id="PS51201"/>
    </source>
</evidence>
<dbReference type="InterPro" id="IPR050721">
    <property type="entry name" value="Trk_Ktr_HKT_K-transport"/>
</dbReference>
<dbReference type="SUPFAM" id="SSF116726">
    <property type="entry name" value="TrkA C-terminal domain-like"/>
    <property type="match status" value="1"/>
</dbReference>
<dbReference type="PROSITE" id="PS51202">
    <property type="entry name" value="RCK_C"/>
    <property type="match status" value="1"/>
</dbReference>
<organism evidence="9 10">
    <name type="scientific">Enhygromyxa salina</name>
    <dbReference type="NCBI Taxonomy" id="215803"/>
    <lineage>
        <taxon>Bacteria</taxon>
        <taxon>Pseudomonadati</taxon>
        <taxon>Myxococcota</taxon>
        <taxon>Polyangia</taxon>
        <taxon>Nannocystales</taxon>
        <taxon>Nannocystaceae</taxon>
        <taxon>Enhygromyxa</taxon>
    </lineage>
</organism>
<feature type="domain" description="RCK C-terminal" evidence="8">
    <location>
        <begin position="136"/>
        <end position="223"/>
    </location>
</feature>
<dbReference type="GO" id="GO:0005886">
    <property type="term" value="C:plasma membrane"/>
    <property type="evidence" value="ECO:0007669"/>
    <property type="project" value="InterPro"/>
</dbReference>
<dbReference type="InterPro" id="IPR003148">
    <property type="entry name" value="RCK_N"/>
</dbReference>
<evidence type="ECO:0000313" key="9">
    <source>
        <dbReference type="EMBL" id="PRP95859.1"/>
    </source>
</evidence>
<dbReference type="PRINTS" id="PR00335">
    <property type="entry name" value="KUPTAKETRKA"/>
</dbReference>
<keyword evidence="4" id="KW-0630">Potassium</keyword>